<dbReference type="SUPFAM" id="SSF117892">
    <property type="entry name" value="Band 7/SPFH domain"/>
    <property type="match status" value="1"/>
</dbReference>
<dbReference type="AlphaFoldDB" id="A0A3A9Z4A3"/>
<gene>
    <name evidence="7" type="ORF">D7294_11290</name>
</gene>
<evidence type="ECO:0000313" key="7">
    <source>
        <dbReference type="EMBL" id="RKN43078.1"/>
    </source>
</evidence>
<evidence type="ECO:0000256" key="1">
    <source>
        <dbReference type="ARBA" id="ARBA00004370"/>
    </source>
</evidence>
<dbReference type="Proteomes" id="UP000272474">
    <property type="component" value="Unassembled WGS sequence"/>
</dbReference>
<feature type="compositionally biased region" description="Basic and acidic residues" evidence="5">
    <location>
        <begin position="494"/>
        <end position="505"/>
    </location>
</feature>
<feature type="coiled-coil region" evidence="4">
    <location>
        <begin position="206"/>
        <end position="241"/>
    </location>
</feature>
<dbReference type="PANTHER" id="PTHR13806">
    <property type="entry name" value="FLOTILLIN-RELATED"/>
    <property type="match status" value="1"/>
</dbReference>
<evidence type="ECO:0000259" key="6">
    <source>
        <dbReference type="SMART" id="SM00244"/>
    </source>
</evidence>
<dbReference type="Pfam" id="PF01145">
    <property type="entry name" value="Band_7"/>
    <property type="match status" value="1"/>
</dbReference>
<dbReference type="EMBL" id="RBAL01000005">
    <property type="protein sequence ID" value="RKN43078.1"/>
    <property type="molecule type" value="Genomic_DNA"/>
</dbReference>
<dbReference type="GO" id="GO:0072659">
    <property type="term" value="P:protein localization to plasma membrane"/>
    <property type="evidence" value="ECO:0007669"/>
    <property type="project" value="TreeGrafter"/>
</dbReference>
<dbReference type="InterPro" id="IPR031905">
    <property type="entry name" value="Flotillin_C"/>
</dbReference>
<dbReference type="Pfam" id="PF15975">
    <property type="entry name" value="Flot"/>
    <property type="match status" value="1"/>
</dbReference>
<organism evidence="7 8">
    <name type="scientific">Streptomyces hoynatensis</name>
    <dbReference type="NCBI Taxonomy" id="1141874"/>
    <lineage>
        <taxon>Bacteria</taxon>
        <taxon>Bacillati</taxon>
        <taxon>Actinomycetota</taxon>
        <taxon>Actinomycetes</taxon>
        <taxon>Kitasatosporales</taxon>
        <taxon>Streptomycetaceae</taxon>
        <taxon>Streptomyces</taxon>
    </lineage>
</organism>
<dbReference type="Gene3D" id="3.30.479.30">
    <property type="entry name" value="Band 7 domain"/>
    <property type="match status" value="1"/>
</dbReference>
<keyword evidence="3" id="KW-0472">Membrane</keyword>
<accession>A0A3A9Z4A3</accession>
<evidence type="ECO:0000256" key="3">
    <source>
        <dbReference type="ARBA" id="ARBA00023136"/>
    </source>
</evidence>
<sequence>MSPVVAAAVGAVVLLLLIALIVVSRYKVAGPSEAFIVTGRRGKKATDPATGRIFTDNSGQKVVVGGGVFIVPFVQQRFTLDLSSRHIPIAVRGAVTLRGIKAHLEGVAIVKVGGTEDSIRAAAQRFLMQQDGIVGFTQEVLSGALRAIVGRMSVEDIIRDRAAFAGQVAEEAEASLSGQGLVLDAFQIQDITTEGSYLEDLGRPEAARARQEADIAEAEARRAAEQARLKAEEEIAVAQRTFSLKQAEIKAETDAAAARAAASGPLAEAARRQEILTEQEKVAQRQAALKDRQLDTEVRKPADARRYAAEQEAEAKRVARVKQAEAERLAGIAAAQAEAERARLTGEGEKQRRGALAEAEAIEGVKRGEAERARRAAIAEALRLEGEAEAAAIGAKGAAEAEAMRQRADAFAQYGDAAVLQMLVEVLPQVVAKASEPLSAVDKMTVISTDGAGRIPRAVADNVTQGLELLGSATGIDLAELLGNLTRRNAGEAAPERPRDARHNGQVEITN</sequence>
<protein>
    <submittedName>
        <fullName evidence="7">Flotillin family protein</fullName>
    </submittedName>
</protein>
<name>A0A3A9Z4A3_9ACTN</name>
<dbReference type="OrthoDB" id="9786220at2"/>
<reference evidence="7 8" key="1">
    <citation type="journal article" date="2014" name="Int. J. Syst. Evol. Microbiol.">
        <title>Streptomyces hoynatensis sp. nov., isolated from deep marine sediment.</title>
        <authorList>
            <person name="Veyisoglu A."/>
            <person name="Sahin N."/>
        </authorList>
    </citation>
    <scope>NUCLEOTIDE SEQUENCE [LARGE SCALE GENOMIC DNA]</scope>
    <source>
        <strain evidence="7 8">KCTC 29097</strain>
    </source>
</reference>
<dbReference type="InterPro" id="IPR036013">
    <property type="entry name" value="Band_7/SPFH_dom_sf"/>
</dbReference>
<evidence type="ECO:0000256" key="5">
    <source>
        <dbReference type="SAM" id="MobiDB-lite"/>
    </source>
</evidence>
<keyword evidence="8" id="KW-1185">Reference proteome</keyword>
<dbReference type="InterPro" id="IPR001107">
    <property type="entry name" value="Band_7"/>
</dbReference>
<feature type="domain" description="Band 7" evidence="6">
    <location>
        <begin position="24"/>
        <end position="205"/>
    </location>
</feature>
<proteinExistence type="inferred from homology"/>
<dbReference type="GO" id="GO:0002020">
    <property type="term" value="F:protease binding"/>
    <property type="evidence" value="ECO:0007669"/>
    <property type="project" value="TreeGrafter"/>
</dbReference>
<comment type="subcellular location">
    <subcellularLocation>
        <location evidence="1">Membrane</location>
    </subcellularLocation>
</comment>
<evidence type="ECO:0000256" key="2">
    <source>
        <dbReference type="ARBA" id="ARBA00007161"/>
    </source>
</evidence>
<dbReference type="PANTHER" id="PTHR13806:SF46">
    <property type="entry name" value="FLOTILLIN-1-RELATED"/>
    <property type="match status" value="1"/>
</dbReference>
<feature type="region of interest" description="Disordered" evidence="5">
    <location>
        <begin position="286"/>
        <end position="306"/>
    </location>
</feature>
<dbReference type="GO" id="GO:0005886">
    <property type="term" value="C:plasma membrane"/>
    <property type="evidence" value="ECO:0007669"/>
    <property type="project" value="TreeGrafter"/>
</dbReference>
<keyword evidence="4" id="KW-0175">Coiled coil</keyword>
<dbReference type="SMART" id="SM00244">
    <property type="entry name" value="PHB"/>
    <property type="match status" value="1"/>
</dbReference>
<evidence type="ECO:0000256" key="4">
    <source>
        <dbReference type="SAM" id="Coils"/>
    </source>
</evidence>
<comment type="similarity">
    <text evidence="2">Belongs to the band 7/mec-2 family. Flotillin subfamily.</text>
</comment>
<dbReference type="CDD" id="cd03399">
    <property type="entry name" value="SPFH_flotillin"/>
    <property type="match status" value="1"/>
</dbReference>
<evidence type="ECO:0000313" key="8">
    <source>
        <dbReference type="Proteomes" id="UP000272474"/>
    </source>
</evidence>
<feature type="region of interest" description="Disordered" evidence="5">
    <location>
        <begin position="490"/>
        <end position="511"/>
    </location>
</feature>
<dbReference type="RefSeq" id="WP_120678338.1">
    <property type="nucleotide sequence ID" value="NZ_RBAL01000005.1"/>
</dbReference>
<comment type="caution">
    <text evidence="7">The sequence shown here is derived from an EMBL/GenBank/DDBJ whole genome shotgun (WGS) entry which is preliminary data.</text>
</comment>
<dbReference type="InterPro" id="IPR027705">
    <property type="entry name" value="Flotillin_fam"/>
</dbReference>